<name>A0A6J4UFE9_9ACTN</name>
<reference evidence="2" key="1">
    <citation type="submission" date="2020-02" db="EMBL/GenBank/DDBJ databases">
        <authorList>
            <person name="Meier V. D."/>
        </authorList>
    </citation>
    <scope>NUCLEOTIDE SEQUENCE</scope>
    <source>
        <strain evidence="2">AVDCRST_MAG79</strain>
    </source>
</reference>
<dbReference type="AlphaFoldDB" id="A0A6J4UFE9"/>
<accession>A0A6J4UFE9</accession>
<feature type="non-terminal residue" evidence="2">
    <location>
        <position position="1"/>
    </location>
</feature>
<proteinExistence type="predicted"/>
<organism evidence="2">
    <name type="scientific">uncultured Thermoleophilia bacterium</name>
    <dbReference type="NCBI Taxonomy" id="1497501"/>
    <lineage>
        <taxon>Bacteria</taxon>
        <taxon>Bacillati</taxon>
        <taxon>Actinomycetota</taxon>
        <taxon>Thermoleophilia</taxon>
        <taxon>environmental samples</taxon>
    </lineage>
</organism>
<evidence type="ECO:0000256" key="1">
    <source>
        <dbReference type="SAM" id="MobiDB-lite"/>
    </source>
</evidence>
<feature type="non-terminal residue" evidence="2">
    <location>
        <position position="58"/>
    </location>
</feature>
<evidence type="ECO:0000313" key="2">
    <source>
        <dbReference type="EMBL" id="CAA9547742.1"/>
    </source>
</evidence>
<dbReference type="EMBL" id="CADCWC010000368">
    <property type="protein sequence ID" value="CAA9547742.1"/>
    <property type="molecule type" value="Genomic_DNA"/>
</dbReference>
<gene>
    <name evidence="2" type="ORF">AVDCRST_MAG79-2443</name>
</gene>
<feature type="compositionally biased region" description="Low complexity" evidence="1">
    <location>
        <begin position="21"/>
        <end position="38"/>
    </location>
</feature>
<sequence length="58" mass="5707">WIPASSQLSSAPPVSRPTGVASARPAAPSPRSGACSSGVRPPDTPTAPACSARAPRGR</sequence>
<feature type="compositionally biased region" description="Polar residues" evidence="1">
    <location>
        <begin position="1"/>
        <end position="12"/>
    </location>
</feature>
<protein>
    <submittedName>
        <fullName evidence="2">Uncharacterized protein</fullName>
    </submittedName>
</protein>
<feature type="region of interest" description="Disordered" evidence="1">
    <location>
        <begin position="1"/>
        <end position="58"/>
    </location>
</feature>